<dbReference type="NCBIfam" id="TIGR01777">
    <property type="entry name" value="yfcH"/>
    <property type="match status" value="1"/>
</dbReference>
<dbReference type="Pfam" id="PF08338">
    <property type="entry name" value="DUF1731"/>
    <property type="match status" value="1"/>
</dbReference>
<dbReference type="InterPro" id="IPR013549">
    <property type="entry name" value="DUF1731"/>
</dbReference>
<dbReference type="SUPFAM" id="SSF51735">
    <property type="entry name" value="NAD(P)-binding Rossmann-fold domains"/>
    <property type="match status" value="1"/>
</dbReference>
<protein>
    <recommendedName>
        <fullName evidence="4">TIGR01777 family protein</fullName>
    </recommendedName>
</protein>
<evidence type="ECO:0008006" key="4">
    <source>
        <dbReference type="Google" id="ProtNLM"/>
    </source>
</evidence>
<feature type="domain" description="NAD-dependent epimerase/dehydratase" evidence="1">
    <location>
        <begin position="21"/>
        <end position="243"/>
    </location>
</feature>
<organism evidence="3">
    <name type="scientific">marine metagenome</name>
    <dbReference type="NCBI Taxonomy" id="408172"/>
    <lineage>
        <taxon>unclassified sequences</taxon>
        <taxon>metagenomes</taxon>
        <taxon>ecological metagenomes</taxon>
    </lineage>
</organism>
<dbReference type="EMBL" id="UINC01001647">
    <property type="protein sequence ID" value="SUZ85691.1"/>
    <property type="molecule type" value="Genomic_DNA"/>
</dbReference>
<evidence type="ECO:0000259" key="1">
    <source>
        <dbReference type="Pfam" id="PF01370"/>
    </source>
</evidence>
<dbReference type="InterPro" id="IPR001509">
    <property type="entry name" value="Epimerase_deHydtase"/>
</dbReference>
<dbReference type="PANTHER" id="PTHR11092">
    <property type="entry name" value="SUGAR NUCLEOTIDE EPIMERASE RELATED"/>
    <property type="match status" value="1"/>
</dbReference>
<evidence type="ECO:0000313" key="3">
    <source>
        <dbReference type="EMBL" id="SUZ85691.1"/>
    </source>
</evidence>
<dbReference type="Gene3D" id="3.40.50.720">
    <property type="entry name" value="NAD(P)-binding Rossmann-like Domain"/>
    <property type="match status" value="1"/>
</dbReference>
<dbReference type="Pfam" id="PF01370">
    <property type="entry name" value="Epimerase"/>
    <property type="match status" value="1"/>
</dbReference>
<evidence type="ECO:0000259" key="2">
    <source>
        <dbReference type="Pfam" id="PF08338"/>
    </source>
</evidence>
<feature type="domain" description="DUF1731" evidence="2">
    <location>
        <begin position="272"/>
        <end position="318"/>
    </location>
</feature>
<reference evidence="3" key="1">
    <citation type="submission" date="2018-05" db="EMBL/GenBank/DDBJ databases">
        <authorList>
            <person name="Lanie J.A."/>
            <person name="Ng W.-L."/>
            <person name="Kazmierczak K.M."/>
            <person name="Andrzejewski T.M."/>
            <person name="Davidsen T.M."/>
            <person name="Wayne K.J."/>
            <person name="Tettelin H."/>
            <person name="Glass J.I."/>
            <person name="Rusch D."/>
            <person name="Podicherti R."/>
            <person name="Tsui H.-C.T."/>
            <person name="Winkler M.E."/>
        </authorList>
    </citation>
    <scope>NUCLEOTIDE SEQUENCE</scope>
</reference>
<gene>
    <name evidence="3" type="ORF">METZ01_LOCUS38545</name>
</gene>
<dbReference type="PANTHER" id="PTHR11092:SF0">
    <property type="entry name" value="EPIMERASE FAMILY PROTEIN SDR39U1"/>
    <property type="match status" value="1"/>
</dbReference>
<dbReference type="InterPro" id="IPR010099">
    <property type="entry name" value="SDR39U1"/>
</dbReference>
<name>A0A381R1U4_9ZZZZ</name>
<dbReference type="AlphaFoldDB" id="A0A381R1U4"/>
<proteinExistence type="predicted"/>
<dbReference type="InterPro" id="IPR036291">
    <property type="entry name" value="NAD(P)-bd_dom_sf"/>
</dbReference>
<accession>A0A381R1U4</accession>
<sequence>MLLAKLQINFDQIKYILMRFLVTGATGLIGKKITEIILNRGDKLSVLTTNKNYITNSSISIDYYYWNPEFGIIDENCIEGVDIVINLAGSPIAQLWTRKTKKSILKSRVNSVNLLNKIILNDKKGQIKQFACASAIGIYASNMDIEFCENSKFFSKSFLGETVRKWEDSCVSIEKSNIKVLKFRIGLVLSMDGGLLKPIAILTKNFLGTWFGDGKNYYSWIHLDDIARSIIFLIDNKKEGIYNLVAPNPVSNKNFVLEIAKLYKTKVILPSIPKKIIKFITGQMSELIMFNQKVSSKKLLSEGFIFKYIELKSALQNLLK</sequence>